<dbReference type="OrthoDB" id="5018140at2"/>
<comment type="caution">
    <text evidence="2">The sequence shown here is derived from an EMBL/GenBank/DDBJ whole genome shotgun (WGS) entry which is preliminary data.</text>
</comment>
<feature type="transmembrane region" description="Helical" evidence="1">
    <location>
        <begin position="47"/>
        <end position="71"/>
    </location>
</feature>
<feature type="transmembrane region" description="Helical" evidence="1">
    <location>
        <begin position="83"/>
        <end position="104"/>
    </location>
</feature>
<feature type="transmembrane region" description="Helical" evidence="1">
    <location>
        <begin position="191"/>
        <end position="214"/>
    </location>
</feature>
<keyword evidence="1" id="KW-0812">Transmembrane</keyword>
<gene>
    <name evidence="2" type="ORF">EDF64_11161</name>
</gene>
<evidence type="ECO:0000313" key="2">
    <source>
        <dbReference type="EMBL" id="TDN42585.1"/>
    </source>
</evidence>
<organism evidence="2 3">
    <name type="scientific">Curtobacterium flaccumfaciens</name>
    <dbReference type="NCBI Taxonomy" id="2035"/>
    <lineage>
        <taxon>Bacteria</taxon>
        <taxon>Bacillati</taxon>
        <taxon>Actinomycetota</taxon>
        <taxon>Actinomycetes</taxon>
        <taxon>Micrococcales</taxon>
        <taxon>Microbacteriaceae</taxon>
        <taxon>Curtobacterium</taxon>
    </lineage>
</organism>
<keyword evidence="1" id="KW-0472">Membrane</keyword>
<feature type="transmembrane region" description="Helical" evidence="1">
    <location>
        <begin position="253"/>
        <end position="274"/>
    </location>
</feature>
<evidence type="ECO:0000313" key="3">
    <source>
        <dbReference type="Proteomes" id="UP000295764"/>
    </source>
</evidence>
<sequence length="289" mass="30376">MSRPRGTAPLIVGLGGAVVGALLGYWGGSLMLSGGREATVGDGLPPYSLVVVVLAAIIGIGVPLVAIAWYFRQKVSLTGHPHRVQALWIGLAWGTIAMLLAGALNGPATMLPGGAIWPGLVEEFLKLLVPVILLLSSRTYRSPRLGAWLVLVAAAWLGFLEGVSYIITSLDPILDGGPAPSDAPFVMMMDVVVRIIAEVSHPLMTVGAAVIIWLAAKTLTAGRAVGVGLLAYLGAAAIHGLNDAVIDGPIRDWSVPASIVLEAVYAVAVFVFWFRPQVLRLQRDRSDAR</sequence>
<evidence type="ECO:0000256" key="1">
    <source>
        <dbReference type="SAM" id="Phobius"/>
    </source>
</evidence>
<feature type="transmembrane region" description="Helical" evidence="1">
    <location>
        <begin position="147"/>
        <end position="167"/>
    </location>
</feature>
<dbReference type="AlphaFoldDB" id="A0A4R6DDD1"/>
<feature type="transmembrane region" description="Helical" evidence="1">
    <location>
        <begin position="116"/>
        <end position="135"/>
    </location>
</feature>
<dbReference type="Proteomes" id="UP000295764">
    <property type="component" value="Unassembled WGS sequence"/>
</dbReference>
<name>A0A4R6DDD1_9MICO</name>
<dbReference type="EMBL" id="SNVW01000011">
    <property type="protein sequence ID" value="TDN42585.1"/>
    <property type="molecule type" value="Genomic_DNA"/>
</dbReference>
<feature type="transmembrane region" description="Helical" evidence="1">
    <location>
        <begin position="221"/>
        <end position="241"/>
    </location>
</feature>
<reference evidence="2 3" key="1">
    <citation type="submission" date="2019-03" db="EMBL/GenBank/DDBJ databases">
        <title>Genomic analyses of the natural microbiome of Caenorhabditis elegans.</title>
        <authorList>
            <person name="Samuel B."/>
        </authorList>
    </citation>
    <scope>NUCLEOTIDE SEQUENCE [LARGE SCALE GENOMIC DNA]</scope>
    <source>
        <strain evidence="2 3">JUb65</strain>
    </source>
</reference>
<accession>A0A4R6DDD1</accession>
<proteinExistence type="predicted"/>
<protein>
    <submittedName>
        <fullName evidence="2">RsiW-degrading membrane proteinase PrsW (M82 family)</fullName>
    </submittedName>
</protein>
<dbReference type="RefSeq" id="WP_133520685.1">
    <property type="nucleotide sequence ID" value="NZ_SNVW01000011.1"/>
</dbReference>
<keyword evidence="1" id="KW-1133">Transmembrane helix</keyword>
<dbReference type="GO" id="GO:0008233">
    <property type="term" value="F:peptidase activity"/>
    <property type="evidence" value="ECO:0007669"/>
    <property type="project" value="InterPro"/>
</dbReference>
<dbReference type="InterPro" id="IPR026898">
    <property type="entry name" value="PrsW"/>
</dbReference>
<dbReference type="Pfam" id="PF13367">
    <property type="entry name" value="PrsW-protease"/>
    <property type="match status" value="1"/>
</dbReference>
<feature type="transmembrane region" description="Helical" evidence="1">
    <location>
        <begin position="7"/>
        <end position="27"/>
    </location>
</feature>